<keyword evidence="3" id="KW-0813">Transport</keyword>
<evidence type="ECO:0000256" key="4">
    <source>
        <dbReference type="ARBA" id="ARBA00022490"/>
    </source>
</evidence>
<dbReference type="STRING" id="1071382.H2AW32"/>
<dbReference type="GO" id="GO:0005829">
    <property type="term" value="C:cytosol"/>
    <property type="evidence" value="ECO:0007669"/>
    <property type="project" value="TreeGrafter"/>
</dbReference>
<reference evidence="8 9" key="1">
    <citation type="journal article" date="2011" name="Proc. Natl. Acad. Sci. U.S.A.">
        <title>Evolutionary erosion of yeast sex chromosomes by mating-type switching accidents.</title>
        <authorList>
            <person name="Gordon J.L."/>
            <person name="Armisen D."/>
            <person name="Proux-Wera E."/>
            <person name="Oheigeartaigh S.S."/>
            <person name="Byrne K.P."/>
            <person name="Wolfe K.H."/>
        </authorList>
    </citation>
    <scope>NUCLEOTIDE SEQUENCE [LARGE SCALE GENOMIC DNA]</scope>
    <source>
        <strain evidence="9">ATCC 22294 / BCRC 22015 / CBS 2517 / CECT 1963 / NBRC 1671 / NRRL Y-8276</strain>
    </source>
</reference>
<dbReference type="PANTHER" id="PTHR10997">
    <property type="entry name" value="IMPORTIN-7, 8, 11"/>
    <property type="match status" value="1"/>
</dbReference>
<feature type="domain" description="Importin N-terminal" evidence="7">
    <location>
        <begin position="24"/>
        <end position="106"/>
    </location>
</feature>
<keyword evidence="4" id="KW-0963">Cytoplasm</keyword>
<keyword evidence="6" id="KW-0539">Nucleus</keyword>
<gene>
    <name evidence="8" type="primary">KAFR0E04310</name>
    <name evidence="8" type="ORF">KAFR_0E04310</name>
</gene>
<evidence type="ECO:0000256" key="6">
    <source>
        <dbReference type="ARBA" id="ARBA00023242"/>
    </source>
</evidence>
<evidence type="ECO:0000256" key="3">
    <source>
        <dbReference type="ARBA" id="ARBA00022448"/>
    </source>
</evidence>
<accession>H2AW32</accession>
<dbReference type="SMART" id="SM00913">
    <property type="entry name" value="IBN_N"/>
    <property type="match status" value="1"/>
</dbReference>
<dbReference type="EMBL" id="HE650825">
    <property type="protein sequence ID" value="CCF58582.1"/>
    <property type="molecule type" value="Genomic_DNA"/>
</dbReference>
<dbReference type="GO" id="GO:0031267">
    <property type="term" value="F:small GTPase binding"/>
    <property type="evidence" value="ECO:0007669"/>
    <property type="project" value="InterPro"/>
</dbReference>
<dbReference type="FunFam" id="1.25.10.10:FF:000244">
    <property type="entry name" value="Nonsense-mediated mRNA decay protein"/>
    <property type="match status" value="1"/>
</dbReference>
<dbReference type="GO" id="GO:0005635">
    <property type="term" value="C:nuclear envelope"/>
    <property type="evidence" value="ECO:0007669"/>
    <property type="project" value="TreeGrafter"/>
</dbReference>
<dbReference type="Pfam" id="PF03810">
    <property type="entry name" value="IBN_N"/>
    <property type="match status" value="1"/>
</dbReference>
<dbReference type="GO" id="GO:0006606">
    <property type="term" value="P:protein import into nucleus"/>
    <property type="evidence" value="ECO:0007669"/>
    <property type="project" value="EnsemblFungi"/>
</dbReference>
<dbReference type="GeneID" id="13884029"/>
<keyword evidence="5" id="KW-0653">Protein transport</keyword>
<dbReference type="Proteomes" id="UP000005220">
    <property type="component" value="Chromosome 5"/>
</dbReference>
<dbReference type="KEGG" id="kaf:KAFR_0E04310"/>
<dbReference type="GO" id="GO:0061608">
    <property type="term" value="F:nuclear import signal receptor activity"/>
    <property type="evidence" value="ECO:0007669"/>
    <property type="project" value="EnsemblFungi"/>
</dbReference>
<dbReference type="InParanoid" id="H2AW32"/>
<evidence type="ECO:0000313" key="9">
    <source>
        <dbReference type="Proteomes" id="UP000005220"/>
    </source>
</evidence>
<dbReference type="Gene3D" id="1.25.10.10">
    <property type="entry name" value="Leucine-rich Repeat Variant"/>
    <property type="match status" value="1"/>
</dbReference>
<evidence type="ECO:0000259" key="7">
    <source>
        <dbReference type="PROSITE" id="PS50166"/>
    </source>
</evidence>
<dbReference type="OrthoDB" id="760868at2759"/>
<evidence type="ECO:0000256" key="2">
    <source>
        <dbReference type="ARBA" id="ARBA00004496"/>
    </source>
</evidence>
<evidence type="ECO:0000256" key="5">
    <source>
        <dbReference type="ARBA" id="ARBA00022927"/>
    </source>
</evidence>
<dbReference type="HOGENOM" id="CLU_004196_0_0_1"/>
<dbReference type="PANTHER" id="PTHR10997:SF18">
    <property type="entry name" value="D-IMPORTIN 7_RANBP7"/>
    <property type="match status" value="1"/>
</dbReference>
<sequence length="1049" mass="120080">MDANVLLHCFSGTLVHDASIRKNAESHLQEASKTPGFLGACLDIIASGEVNTSIKLSASLYFKNKITYGWDAGSNSVATKNELLNFVVDNDEKPVVKDMLLQTMLQCSKNSPQCVKILKSALTVIISSEYARGRWEELLPKSLELLSSDDIDFTHVGLICLSEIFRTYRWKDNDARQELEKLILEYFPQLLEYANNSLFQNGSTMTNNKVGELMKLILKIYKFVTYYDLPFTTQRAESFIPWANLFVSIIQHPIPADALNGLDVDQRKLLPWVKCKKWAYANLFRLFQRYGSTSLSKKFEYNEFKQLYVEQFLPQFLQLIFQQIEQWRNNSLWLSGTSLYYILSFLEQSITQKPTWELVGPHYDVMLKHIIFPLLKPTEETLELFKNDPQEYIHRNLEFWDNDYSSDSAAVSLLVTAVNKRGKSTLQPTLEFLIETSQANCADFENIQMSNALEIESSLKIFSNIIDRLTVKNSPYLTEIEGFLSIFVFPFFNSPFGFLKARACDICSKLGTVELKQPISIVTIYEGIMLCLNDSSDCLPINLAAALALQIFISDPHFRQTIAPSVIPIMQKLLALSNDFESDAISGVMQEFVEQFSEQLQPFGVELINTLVQQFLKLAIDLNEASNIDPNSLMTADDIPDETDKQMAALGILSTIISILLSFENSLDVVKSLEQSFYPAAEFILKNEMEDFYREVCEFVENSTFLLRQITPFTWKILELVGECNRKDNSMVSYYLEDFMLMINNILVYGNEELRKNEFYSKILLEIYQKSEITEDSDLDELNIIFDFSQKIILAMGAQLSPYFRELFLKDATRCILAESGELSKNCVFGVTSFNVVIASMISSVLPTLKFLQQTNCFQLFFETWITSYIPNYKRVFDIKLSIMGILNIIGQLNVGNFSDLSIDTILQKLTSDLIMLIKKYPIAEQELKLKRKEFSSLDFDSNAEWNDISEFNENDEEPEEDIEKYMELTKNKTTGLDFVDCTTFDGNNSFDDLEEDPLSKSLLDDIDIYSLFKSTVTLLQQNNAANFQVTFGTLTAEQQQTLSEIMNI</sequence>
<dbReference type="RefSeq" id="XP_003957717.1">
    <property type="nucleotide sequence ID" value="XM_003957668.1"/>
</dbReference>
<dbReference type="SUPFAM" id="SSF48371">
    <property type="entry name" value="ARM repeat"/>
    <property type="match status" value="1"/>
</dbReference>
<dbReference type="InterPro" id="IPR016024">
    <property type="entry name" value="ARM-type_fold"/>
</dbReference>
<dbReference type="AlphaFoldDB" id="H2AW32"/>
<dbReference type="InterPro" id="IPR011989">
    <property type="entry name" value="ARM-like"/>
</dbReference>
<proteinExistence type="predicted"/>
<organism evidence="8 9">
    <name type="scientific">Kazachstania africana (strain ATCC 22294 / BCRC 22015 / CBS 2517 / CECT 1963 / NBRC 1671 / NRRL Y-8276)</name>
    <name type="common">Yeast</name>
    <name type="synonym">Kluyveromyces africanus</name>
    <dbReference type="NCBI Taxonomy" id="1071382"/>
    <lineage>
        <taxon>Eukaryota</taxon>
        <taxon>Fungi</taxon>
        <taxon>Dikarya</taxon>
        <taxon>Ascomycota</taxon>
        <taxon>Saccharomycotina</taxon>
        <taxon>Saccharomycetes</taxon>
        <taxon>Saccharomycetales</taxon>
        <taxon>Saccharomycetaceae</taxon>
        <taxon>Kazachstania</taxon>
    </lineage>
</organism>
<dbReference type="eggNOG" id="KOG1991">
    <property type="taxonomic scope" value="Eukaryota"/>
</dbReference>
<dbReference type="PROSITE" id="PS50166">
    <property type="entry name" value="IMPORTIN_B_NT"/>
    <property type="match status" value="1"/>
</dbReference>
<evidence type="ECO:0000256" key="1">
    <source>
        <dbReference type="ARBA" id="ARBA00004123"/>
    </source>
</evidence>
<comment type="subcellular location">
    <subcellularLocation>
        <location evidence="2">Cytoplasm</location>
    </subcellularLocation>
    <subcellularLocation>
        <location evidence="1">Nucleus</location>
    </subcellularLocation>
</comment>
<protein>
    <recommendedName>
        <fullName evidence="7">Importin N-terminal domain-containing protein</fullName>
    </recommendedName>
</protein>
<dbReference type="FunCoup" id="H2AW32">
    <property type="interactions" value="1460"/>
</dbReference>
<evidence type="ECO:0000313" key="8">
    <source>
        <dbReference type="EMBL" id="CCF58582.1"/>
    </source>
</evidence>
<dbReference type="InterPro" id="IPR001494">
    <property type="entry name" value="Importin-beta_N"/>
</dbReference>
<name>H2AW32_KAZAF</name>
<keyword evidence="9" id="KW-1185">Reference proteome</keyword>